<reference evidence="1 2" key="1">
    <citation type="submission" date="2013-05" db="EMBL/GenBank/DDBJ databases">
        <title>Genome assembly of Chondromyces apiculatus DSM 436.</title>
        <authorList>
            <person name="Sharma G."/>
            <person name="Khatri I."/>
            <person name="Kaur C."/>
            <person name="Mayilraj S."/>
            <person name="Subramanian S."/>
        </authorList>
    </citation>
    <scope>NUCLEOTIDE SEQUENCE [LARGE SCALE GENOMIC DNA]</scope>
    <source>
        <strain evidence="1 2">DSM 436</strain>
    </source>
</reference>
<sequence length="221" mass="24533">MFLEHHEELLARVNEELARRGMPLHREPRAVAEIQPPLSSPARAVDLGQRLGFYGDDKYERLGLLAQHVAVLGVVPPVERLQDQVGLSERYDAIPDRALAFDHLLAMLRLYTVLLPRRLPGVIAVEHRPGEPEVHALASAPRLREEAVLLANVLRYFGEKSRDYNWMLGVPGGDPAWGGLGARVEDDEGVIQAWASEADLCWRLMRVAADAMRIGGVAVTC</sequence>
<dbReference type="Proteomes" id="UP000019678">
    <property type="component" value="Unassembled WGS sequence"/>
</dbReference>
<gene>
    <name evidence="1" type="ORF">CAP_2747</name>
</gene>
<dbReference type="AlphaFoldDB" id="A0A017TJQ4"/>
<evidence type="ECO:0000313" key="1">
    <source>
        <dbReference type="EMBL" id="EYF08886.1"/>
    </source>
</evidence>
<keyword evidence="2" id="KW-1185">Reference proteome</keyword>
<comment type="caution">
    <text evidence="1">The sequence shown here is derived from an EMBL/GenBank/DDBJ whole genome shotgun (WGS) entry which is preliminary data.</text>
</comment>
<dbReference type="EMBL" id="ASRX01000002">
    <property type="protein sequence ID" value="EYF08886.1"/>
    <property type="molecule type" value="Genomic_DNA"/>
</dbReference>
<name>A0A017TJQ4_9BACT</name>
<organism evidence="1 2">
    <name type="scientific">Chondromyces apiculatus DSM 436</name>
    <dbReference type="NCBI Taxonomy" id="1192034"/>
    <lineage>
        <taxon>Bacteria</taxon>
        <taxon>Pseudomonadati</taxon>
        <taxon>Myxococcota</taxon>
        <taxon>Polyangia</taxon>
        <taxon>Polyangiales</taxon>
        <taxon>Polyangiaceae</taxon>
        <taxon>Chondromyces</taxon>
    </lineage>
</organism>
<evidence type="ECO:0000313" key="2">
    <source>
        <dbReference type="Proteomes" id="UP000019678"/>
    </source>
</evidence>
<protein>
    <submittedName>
        <fullName evidence="1">Uncharacterized protein</fullName>
    </submittedName>
</protein>
<accession>A0A017TJQ4</accession>
<proteinExistence type="predicted"/>